<gene>
    <name evidence="2" type="ORF">CH35J_008249</name>
</gene>
<dbReference type="Proteomes" id="UP000305883">
    <property type="component" value="Unassembled WGS sequence"/>
</dbReference>
<feature type="transmembrane region" description="Helical" evidence="1">
    <location>
        <begin position="80"/>
        <end position="106"/>
    </location>
</feature>
<dbReference type="AlphaFoldDB" id="A0A4T0VTP2"/>
<evidence type="ECO:0000313" key="3">
    <source>
        <dbReference type="Proteomes" id="UP000305883"/>
    </source>
</evidence>
<sequence>MTLLTAAYVRGVGMRVSGAARGLSARAPGLTFLAGARLALGPRSSVPVFTRFLGFPLAVGAALSLAAASPRMSAALRTVFASAAVVLTSQMVIPVGLSFVLTDRVWTLLGRRRYRRCAREDLSIRASDTTSGSSTTANAGAPVALWHVGLCLLQRAVNTSKLPATAAAAPSVV</sequence>
<evidence type="ECO:0000313" key="2">
    <source>
        <dbReference type="EMBL" id="TIC95974.1"/>
    </source>
</evidence>
<organism evidence="2 3">
    <name type="scientific">Colletotrichum higginsianum</name>
    <dbReference type="NCBI Taxonomy" id="80884"/>
    <lineage>
        <taxon>Eukaryota</taxon>
        <taxon>Fungi</taxon>
        <taxon>Dikarya</taxon>
        <taxon>Ascomycota</taxon>
        <taxon>Pezizomycotina</taxon>
        <taxon>Sordariomycetes</taxon>
        <taxon>Hypocreomycetidae</taxon>
        <taxon>Glomerellales</taxon>
        <taxon>Glomerellaceae</taxon>
        <taxon>Colletotrichum</taxon>
        <taxon>Colletotrichum destructivum species complex</taxon>
    </lineage>
</organism>
<evidence type="ECO:0000256" key="1">
    <source>
        <dbReference type="SAM" id="Phobius"/>
    </source>
</evidence>
<accession>A0A4T0VTP2</accession>
<protein>
    <submittedName>
        <fullName evidence="2">Uncharacterized protein</fullName>
    </submittedName>
</protein>
<name>A0A4T0VTP2_9PEZI</name>
<keyword evidence="1" id="KW-0812">Transmembrane</keyword>
<feature type="transmembrane region" description="Helical" evidence="1">
    <location>
        <begin position="48"/>
        <end position="68"/>
    </location>
</feature>
<keyword evidence="1" id="KW-1133">Transmembrane helix</keyword>
<proteinExistence type="predicted"/>
<comment type="caution">
    <text evidence="2">The sequence shown here is derived from an EMBL/GenBank/DDBJ whole genome shotgun (WGS) entry which is preliminary data.</text>
</comment>
<reference evidence="2 3" key="1">
    <citation type="journal article" date="2019" name="Genome Biol. Evol.">
        <title>Genomic Plasticity Mediated by Transposable Elements in the Plant Pathogenic Fungus Colletotrichum higginsianum.</title>
        <authorList>
            <person name="Tsushima A."/>
            <person name="Gan P."/>
            <person name="Kumakura N."/>
            <person name="Narusaka M."/>
            <person name="Takano Y."/>
            <person name="Narusaka Y."/>
            <person name="Shirasu K."/>
        </authorList>
    </citation>
    <scope>NUCLEOTIDE SEQUENCE [LARGE SCALE GENOMIC DNA]</scope>
    <source>
        <strain evidence="2 3">MAFF305635-RFP</strain>
    </source>
</reference>
<keyword evidence="1" id="KW-0472">Membrane</keyword>
<dbReference type="EMBL" id="MWPZ01000006">
    <property type="protein sequence ID" value="TIC95974.1"/>
    <property type="molecule type" value="Genomic_DNA"/>
</dbReference>